<keyword evidence="16" id="KW-0804">Transcription</keyword>
<evidence type="ECO:0000259" key="20">
    <source>
        <dbReference type="PROSITE" id="PS50126"/>
    </source>
</evidence>
<feature type="region of interest" description="Disordered" evidence="18">
    <location>
        <begin position="338"/>
        <end position="358"/>
    </location>
</feature>
<evidence type="ECO:0000256" key="2">
    <source>
        <dbReference type="ARBA" id="ARBA00002218"/>
    </source>
</evidence>
<evidence type="ECO:0000256" key="15">
    <source>
        <dbReference type="ARBA" id="ARBA00023136"/>
    </source>
</evidence>
<feature type="region of interest" description="Disordered" evidence="18">
    <location>
        <begin position="220"/>
        <end position="239"/>
    </location>
</feature>
<evidence type="ECO:0000256" key="13">
    <source>
        <dbReference type="ARBA" id="ARBA00022968"/>
    </source>
</evidence>
<dbReference type="InterPro" id="IPR005576">
    <property type="entry name" value="Rpb7-like_N"/>
</dbReference>
<evidence type="ECO:0000256" key="17">
    <source>
        <dbReference type="ARBA" id="ARBA00023180"/>
    </source>
</evidence>
<reference evidence="21 22" key="1">
    <citation type="submission" date="2024-04" db="EMBL/GenBank/DDBJ databases">
        <title>Phyllosticta paracitricarpa is synonymous to the EU quarantine fungus P. citricarpa based on phylogenomic analyses.</title>
        <authorList>
            <consortium name="Lawrence Berkeley National Laboratory"/>
            <person name="Van ingen-buijs V.A."/>
            <person name="Van westerhoven A.C."/>
            <person name="Haridas S."/>
            <person name="Skiadas P."/>
            <person name="Martin F."/>
            <person name="Groenewald J.Z."/>
            <person name="Crous P.W."/>
            <person name="Seidl M.F."/>
        </authorList>
    </citation>
    <scope>NUCLEOTIDE SEQUENCE [LARGE SCALE GENOMIC DNA]</scope>
    <source>
        <strain evidence="21 22">CBS 141358</strain>
    </source>
</reference>
<keyword evidence="13" id="KW-0735">Signal-anchor</keyword>
<dbReference type="Gene3D" id="3.30.1490.120">
    <property type="entry name" value="RNA polymerase Rpb7-like, N-terminal domain"/>
    <property type="match status" value="1"/>
</dbReference>
<feature type="compositionally biased region" description="Basic and acidic residues" evidence="18">
    <location>
        <begin position="300"/>
        <end position="312"/>
    </location>
</feature>
<evidence type="ECO:0000256" key="7">
    <source>
        <dbReference type="ARBA" id="ARBA00022478"/>
    </source>
</evidence>
<dbReference type="EMBL" id="JBBPBF010000020">
    <property type="protein sequence ID" value="KAK7609966.1"/>
    <property type="molecule type" value="Genomic_DNA"/>
</dbReference>
<dbReference type="Pfam" id="PF00575">
    <property type="entry name" value="S1"/>
    <property type="match status" value="1"/>
</dbReference>
<keyword evidence="10 19" id="KW-0812">Transmembrane</keyword>
<comment type="similarity">
    <text evidence="4">Belongs to the peptidase S9B family.</text>
</comment>
<evidence type="ECO:0000256" key="5">
    <source>
        <dbReference type="ARBA" id="ARBA00012062"/>
    </source>
</evidence>
<feature type="transmembrane region" description="Helical" evidence="19">
    <location>
        <begin position="378"/>
        <end position="398"/>
    </location>
</feature>
<feature type="compositionally biased region" description="Polar residues" evidence="18">
    <location>
        <begin position="344"/>
        <end position="354"/>
    </location>
</feature>
<dbReference type="InterPro" id="IPR003029">
    <property type="entry name" value="S1_domain"/>
</dbReference>
<dbReference type="PANTHER" id="PTHR11731">
    <property type="entry name" value="PROTEASE FAMILY S9B,C DIPEPTIDYL-PEPTIDASE IV-RELATED"/>
    <property type="match status" value="1"/>
</dbReference>
<feature type="compositionally biased region" description="Low complexity" evidence="18">
    <location>
        <begin position="314"/>
        <end position="323"/>
    </location>
</feature>
<evidence type="ECO:0000256" key="1">
    <source>
        <dbReference type="ARBA" id="ARBA00001257"/>
    </source>
</evidence>
<keyword evidence="14 19" id="KW-1133">Transmembrane helix</keyword>
<dbReference type="Proteomes" id="UP001367316">
    <property type="component" value="Unassembled WGS sequence"/>
</dbReference>
<evidence type="ECO:0000256" key="8">
    <source>
        <dbReference type="ARBA" id="ARBA00022554"/>
    </source>
</evidence>
<dbReference type="InterPro" id="IPR012340">
    <property type="entry name" value="NA-bd_OB-fold"/>
</dbReference>
<dbReference type="Pfam" id="PF00326">
    <property type="entry name" value="Peptidase_S9"/>
    <property type="match status" value="1"/>
</dbReference>
<dbReference type="SUPFAM" id="SSF53474">
    <property type="entry name" value="alpha/beta-Hydrolases"/>
    <property type="match status" value="1"/>
</dbReference>
<evidence type="ECO:0000256" key="18">
    <source>
        <dbReference type="SAM" id="MobiDB-lite"/>
    </source>
</evidence>
<organism evidence="21 22">
    <name type="scientific">Phyllosticta paracitricarpa</name>
    <dbReference type="NCBI Taxonomy" id="2016321"/>
    <lineage>
        <taxon>Eukaryota</taxon>
        <taxon>Fungi</taxon>
        <taxon>Dikarya</taxon>
        <taxon>Ascomycota</taxon>
        <taxon>Pezizomycotina</taxon>
        <taxon>Dothideomycetes</taxon>
        <taxon>Dothideomycetes incertae sedis</taxon>
        <taxon>Botryosphaeriales</taxon>
        <taxon>Phyllostictaceae</taxon>
        <taxon>Phyllosticta</taxon>
    </lineage>
</organism>
<evidence type="ECO:0000256" key="6">
    <source>
        <dbReference type="ARBA" id="ARBA00022438"/>
    </source>
</evidence>
<keyword evidence="11" id="KW-0378">Hydrolase</keyword>
<dbReference type="CDD" id="cd04329">
    <property type="entry name" value="RNAP_II_Rpb7_N"/>
    <property type="match status" value="1"/>
</dbReference>
<dbReference type="PROSITE" id="PS50126">
    <property type="entry name" value="S1"/>
    <property type="match status" value="1"/>
</dbReference>
<proteinExistence type="inferred from homology"/>
<dbReference type="Pfam" id="PF00930">
    <property type="entry name" value="DPPIV_N"/>
    <property type="match status" value="1"/>
</dbReference>
<dbReference type="InterPro" id="IPR002469">
    <property type="entry name" value="Peptidase_S9B_N"/>
</dbReference>
<dbReference type="Gene3D" id="3.40.50.1820">
    <property type="entry name" value="alpha/beta hydrolase"/>
    <property type="match status" value="1"/>
</dbReference>
<dbReference type="SMART" id="SM00316">
    <property type="entry name" value="S1"/>
    <property type="match status" value="1"/>
</dbReference>
<dbReference type="SUPFAM" id="SSF82171">
    <property type="entry name" value="DPP6 N-terminal domain-like"/>
    <property type="match status" value="1"/>
</dbReference>
<feature type="compositionally biased region" description="Basic residues" evidence="18">
    <location>
        <begin position="230"/>
        <end position="239"/>
    </location>
</feature>
<feature type="compositionally biased region" description="Basic and acidic residues" evidence="18">
    <location>
        <begin position="271"/>
        <end position="290"/>
    </location>
</feature>
<keyword evidence="17" id="KW-0325">Glycoprotein</keyword>
<keyword evidence="6" id="KW-0031">Aminopeptidase</keyword>
<keyword evidence="8" id="KW-0926">Vacuole</keyword>
<protein>
    <recommendedName>
        <fullName evidence="5">dipeptidyl-peptidase IV</fullName>
        <ecNumber evidence="5">3.4.14.5</ecNumber>
    </recommendedName>
</protein>
<sequence>MFFLHELERTITLHPSFLGPNVHEYIEERLKQDVEGIQIENYFIICVMDSQDKSEGRVMPGTGYIEYNVHFKAIVWRPFKGEIMDGIVTAVHDSGFFVEIGPLNGFVVSSMIPSNIKYDGNATPPQWTNNADQVIEKGTHVRVKIKGLRTEMGNMYAIATIKEDYLGYVEHPPLPTVPLGLLLMFIWILELAKSASFEPFWSNGRASTVRHWDGQCSQTNKFATGPHFQRPAKRKQRSYRCSRRILGTTDHQIIQNNGRGRPSDVVVAHQPHDHTTTAERLAMSKERPLNDEETQPLTKEVADVPRESEDGPRASTSTASTTSLVLEGLNGEYSKARASEPYTDANSPNNTSRGQAFDIEDGHHYGRVRPADKRLQRWLWILGIICATGWAFALVAFISKGSYHHASTKPHDPAATSSRGSGRKVKLDEVLRGQWIPRRHSLSWIAGPNGEDGLLLEKGVTHKKGYLIVEDVRHRDEKEASEHTTVLMKGAGFYVGDKWVRPQEVWPSPDFKKVLVMTNWEHNWRHSFYGIYYLFDVETQTGEPLDTQHPDVRIQLATWSPNSDAIVFTRESNMFLRQLKTTTITRITSDGSPDLFYGVPDWVYEEEVFSGRVATWWSQDGNYIAFLRTDESQVPTYPVQYFFSRPSGAQPKEGEEDYPEVRDIKYPKAGAPNPIVSLQFYDVQKKEVFSVKIDQDFSDLDRLITEVVWAKNEQVLIRETNRESDVLKISLVDVRARNGRIVRTENVAALDDGWFEVNQKTTFIPADPENGRPHDGYIDMIIHNGFDHLGYFTPLNSSKPVLLTEGNWEVVDAPSAVDLKKNYVYFVATRESSIQRHVYRVNLEGGAFEALTDTSKEGYHDVEFSSGAGYALLSYQGPNIPWQKIISTPSSSSSYSSIVEENPKLETMARQHELPILVYSTFKVDDLDLNIVERRPPHFDSSKQYPVLFFLYNGPGSQQVTKKFSVDFQAYVASALGYIVVTVDGRGTGFIGRKGRCVVRGNLGHYESVDQILVAKMFREKSYVDAERMAIWGWSYGGFMTLKTLEQDAGETFKYGMAVAPVTDWRYYDSIYTERYMHTPQHNPQGYDQVAIRNTTALAQNVRFLVMHGVADDNVHFQNSLALLDRLDLAGVENYDVHVFPDSDHSIYFHNANRIVYDKLNNWLINAFNGEWLKTANPKPISTVDGISHRR</sequence>
<accession>A0ABR1N417</accession>
<dbReference type="Gene3D" id="2.40.50.140">
    <property type="entry name" value="Nucleic acid-binding proteins"/>
    <property type="match status" value="1"/>
</dbReference>
<comment type="subcellular location">
    <subcellularLocation>
        <location evidence="3">Vacuole membrane</location>
        <topology evidence="3">Single-pass type II membrane protein</topology>
    </subcellularLocation>
</comment>
<keyword evidence="9" id="KW-0645">Protease</keyword>
<comment type="function">
    <text evidence="2">Type IV dipeptidyl-peptidase which removes N-terminal dipeptides sequentially from polypeptides having unsubstituted N-termini provided that the penultimate residue is proline.</text>
</comment>
<evidence type="ECO:0000256" key="4">
    <source>
        <dbReference type="ARBA" id="ARBA00006150"/>
    </source>
</evidence>
<evidence type="ECO:0000256" key="11">
    <source>
        <dbReference type="ARBA" id="ARBA00022801"/>
    </source>
</evidence>
<dbReference type="InterPro" id="IPR029058">
    <property type="entry name" value="AB_hydrolase_fold"/>
</dbReference>
<dbReference type="PANTHER" id="PTHR11731:SF200">
    <property type="entry name" value="DIPEPTIDYL PEPTIDASE 10, ISOFORM B"/>
    <property type="match status" value="1"/>
</dbReference>
<dbReference type="InterPro" id="IPR001375">
    <property type="entry name" value="Peptidase_S9_cat"/>
</dbReference>
<dbReference type="CDD" id="cd04462">
    <property type="entry name" value="S1_RNAPII_Rpb7"/>
    <property type="match status" value="1"/>
</dbReference>
<comment type="catalytic activity">
    <reaction evidence="1">
        <text>Release of an N-terminal dipeptide, Xaa-Yaa-|-Zaa-, from a polypeptide, preferentially when Yaa is Pro, provided Zaa is neither Pro nor hydroxyproline.</text>
        <dbReference type="EC" id="3.4.14.5"/>
    </reaction>
</comment>
<evidence type="ECO:0000256" key="14">
    <source>
        <dbReference type="ARBA" id="ARBA00022989"/>
    </source>
</evidence>
<evidence type="ECO:0000256" key="9">
    <source>
        <dbReference type="ARBA" id="ARBA00022670"/>
    </source>
</evidence>
<evidence type="ECO:0000256" key="16">
    <source>
        <dbReference type="ARBA" id="ARBA00023163"/>
    </source>
</evidence>
<feature type="domain" description="S1 motif" evidence="20">
    <location>
        <begin position="81"/>
        <end position="162"/>
    </location>
</feature>
<gene>
    <name evidence="21" type="ORF">JOL62DRAFT_503807</name>
</gene>
<dbReference type="InterPro" id="IPR050278">
    <property type="entry name" value="Serine_Prot_S9B/DPPIV"/>
</dbReference>
<evidence type="ECO:0000313" key="21">
    <source>
        <dbReference type="EMBL" id="KAK7609966.1"/>
    </source>
</evidence>
<keyword evidence="7" id="KW-0240">DNA-directed RNA polymerase</keyword>
<keyword evidence="12" id="KW-0720">Serine protease</keyword>
<keyword evidence="22" id="KW-1185">Reference proteome</keyword>
<keyword evidence="15 19" id="KW-0472">Membrane</keyword>
<evidence type="ECO:0000313" key="22">
    <source>
        <dbReference type="Proteomes" id="UP001367316"/>
    </source>
</evidence>
<evidence type="ECO:0000256" key="12">
    <source>
        <dbReference type="ARBA" id="ARBA00022825"/>
    </source>
</evidence>
<dbReference type="EC" id="3.4.14.5" evidence="5"/>
<feature type="region of interest" description="Disordered" evidence="18">
    <location>
        <begin position="271"/>
        <end position="326"/>
    </location>
</feature>
<evidence type="ECO:0000256" key="3">
    <source>
        <dbReference type="ARBA" id="ARBA00004576"/>
    </source>
</evidence>
<evidence type="ECO:0000256" key="19">
    <source>
        <dbReference type="SAM" id="Phobius"/>
    </source>
</evidence>
<dbReference type="SUPFAM" id="SSF88798">
    <property type="entry name" value="N-terminal, heterodimerisation domain of RBP7 (RpoE)"/>
    <property type="match status" value="1"/>
</dbReference>
<dbReference type="InterPro" id="IPR036898">
    <property type="entry name" value="RNA_pol_Rpb7-like_N_sf"/>
</dbReference>
<evidence type="ECO:0000256" key="10">
    <source>
        <dbReference type="ARBA" id="ARBA00022692"/>
    </source>
</evidence>
<dbReference type="Gene3D" id="2.140.10.30">
    <property type="entry name" value="Dipeptidylpeptidase IV, N-terminal domain"/>
    <property type="match status" value="1"/>
</dbReference>
<comment type="caution">
    <text evidence="21">The sequence shown here is derived from an EMBL/GenBank/DDBJ whole genome shotgun (WGS) entry which is preliminary data.</text>
</comment>
<name>A0ABR1N417_9PEZI</name>
<dbReference type="SUPFAM" id="SSF50249">
    <property type="entry name" value="Nucleic acid-binding proteins"/>
    <property type="match status" value="1"/>
</dbReference>
<dbReference type="Pfam" id="PF03876">
    <property type="entry name" value="SHS2_Rpb7-N"/>
    <property type="match status" value="1"/>
</dbReference>